<dbReference type="GO" id="GO:0007064">
    <property type="term" value="P:mitotic sister chromatid cohesion"/>
    <property type="evidence" value="ECO:0007669"/>
    <property type="project" value="TreeGrafter"/>
</dbReference>
<evidence type="ECO:0000256" key="2">
    <source>
        <dbReference type="ARBA" id="ARBA00023315"/>
    </source>
</evidence>
<dbReference type="InterPro" id="IPR000182">
    <property type="entry name" value="GNAT_dom"/>
</dbReference>
<dbReference type="Pfam" id="PF00583">
    <property type="entry name" value="Acetyltransf_1"/>
    <property type="match status" value="1"/>
</dbReference>
<reference evidence="14" key="1">
    <citation type="submission" date="2022-11" db="UniProtKB">
        <authorList>
            <consortium name="WormBaseParasite"/>
        </authorList>
    </citation>
    <scope>IDENTIFICATION</scope>
</reference>
<dbReference type="OMA" id="YYCKRIE"/>
<dbReference type="AlphaFoldDB" id="A0A915IAB0"/>
<evidence type="ECO:0000256" key="6">
    <source>
        <dbReference type="ARBA" id="ARBA00048490"/>
    </source>
</evidence>
<dbReference type="GO" id="GO:0031415">
    <property type="term" value="C:NatA complex"/>
    <property type="evidence" value="ECO:0007669"/>
    <property type="project" value="TreeGrafter"/>
</dbReference>
<evidence type="ECO:0000256" key="5">
    <source>
        <dbReference type="ARBA" id="ARBA00048335"/>
    </source>
</evidence>
<sequence>MMLEYVFRLCSKHKDVESVYLHVQINNETALNFYKKFGFEVKQLVEGYYKRIEPADAYVLEKDLVQCREQDDFSKIKIH</sequence>
<evidence type="ECO:0000256" key="7">
    <source>
        <dbReference type="ARBA" id="ARBA00048618"/>
    </source>
</evidence>
<dbReference type="Gene3D" id="3.40.630.30">
    <property type="match status" value="1"/>
</dbReference>
<dbReference type="GO" id="GO:0120518">
    <property type="term" value="F:protein N-terminal-methionine acetyltransferase activity"/>
    <property type="evidence" value="ECO:0007669"/>
    <property type="project" value="UniProtKB-EC"/>
</dbReference>
<evidence type="ECO:0000256" key="8">
    <source>
        <dbReference type="ARBA" id="ARBA00048799"/>
    </source>
</evidence>
<comment type="catalytic activity">
    <reaction evidence="5">
        <text>N-terminal L-methionyl-L-tyrosyl-[protein] + acetyl-CoA = N-terminal N(alpha)-acetyl-L-methionyl-L-tyrosyl-[protein] + CoA + H(+)</text>
        <dbReference type="Rhea" id="RHEA:50532"/>
        <dbReference type="Rhea" id="RHEA-COMP:12717"/>
        <dbReference type="Rhea" id="RHEA-COMP:12718"/>
        <dbReference type="ChEBI" id="CHEBI:15378"/>
        <dbReference type="ChEBI" id="CHEBI:57287"/>
        <dbReference type="ChEBI" id="CHEBI:57288"/>
        <dbReference type="ChEBI" id="CHEBI:133384"/>
        <dbReference type="ChEBI" id="CHEBI:133385"/>
        <dbReference type="EC" id="2.3.1.258"/>
    </reaction>
</comment>
<dbReference type="InterPro" id="IPR051556">
    <property type="entry name" value="N-term/lysine_N-AcTrnsfr"/>
</dbReference>
<evidence type="ECO:0000313" key="14">
    <source>
        <dbReference type="WBParaSite" id="nRc.2.0.1.t10807-RA"/>
    </source>
</evidence>
<comment type="catalytic activity">
    <reaction evidence="7">
        <text>N-terminal L-methionyl-L-lysyl-[protein] + acetyl-CoA = N-terminal N(alpha)-acetyl-L-methionyl-L-lysyl-[protein] + CoA + H(+)</text>
        <dbReference type="Rhea" id="RHEA:50580"/>
        <dbReference type="Rhea" id="RHEA-COMP:12734"/>
        <dbReference type="Rhea" id="RHEA-COMP:12735"/>
        <dbReference type="ChEBI" id="CHEBI:15378"/>
        <dbReference type="ChEBI" id="CHEBI:57287"/>
        <dbReference type="ChEBI" id="CHEBI:57288"/>
        <dbReference type="ChEBI" id="CHEBI:133406"/>
        <dbReference type="ChEBI" id="CHEBI:133407"/>
        <dbReference type="EC" id="2.3.1.258"/>
    </reaction>
</comment>
<organism evidence="13 14">
    <name type="scientific">Romanomermis culicivorax</name>
    <name type="common">Nematode worm</name>
    <dbReference type="NCBI Taxonomy" id="13658"/>
    <lineage>
        <taxon>Eukaryota</taxon>
        <taxon>Metazoa</taxon>
        <taxon>Ecdysozoa</taxon>
        <taxon>Nematoda</taxon>
        <taxon>Enoplea</taxon>
        <taxon>Dorylaimia</taxon>
        <taxon>Mermithida</taxon>
        <taxon>Mermithoidea</taxon>
        <taxon>Mermithidae</taxon>
        <taxon>Romanomermis</taxon>
    </lineage>
</organism>
<comment type="catalytic activity">
    <reaction evidence="9">
        <text>N-terminal L-methionyl-L-alanyl-[protein] + acetyl-CoA = N-terminal N(alpha)-acetyl-L-methionyl-L-alanyl-[protein] + CoA + H(+)</text>
        <dbReference type="Rhea" id="RHEA:50564"/>
        <dbReference type="Rhea" id="RHEA-COMP:12726"/>
        <dbReference type="Rhea" id="RHEA-COMP:12727"/>
        <dbReference type="ChEBI" id="CHEBI:15378"/>
        <dbReference type="ChEBI" id="CHEBI:57287"/>
        <dbReference type="ChEBI" id="CHEBI:57288"/>
        <dbReference type="ChEBI" id="CHEBI:133398"/>
        <dbReference type="ChEBI" id="CHEBI:133399"/>
        <dbReference type="EC" id="2.3.1.258"/>
    </reaction>
</comment>
<evidence type="ECO:0000256" key="10">
    <source>
        <dbReference type="ARBA" id="ARBA00049103"/>
    </source>
</evidence>
<dbReference type="Proteomes" id="UP000887565">
    <property type="component" value="Unplaced"/>
</dbReference>
<dbReference type="PROSITE" id="PS51186">
    <property type="entry name" value="GNAT"/>
    <property type="match status" value="1"/>
</dbReference>
<keyword evidence="1" id="KW-0808">Transferase</keyword>
<keyword evidence="2" id="KW-0012">Acyltransferase</keyword>
<dbReference type="PANTHER" id="PTHR42919">
    <property type="entry name" value="N-ALPHA-ACETYLTRANSFERASE"/>
    <property type="match status" value="1"/>
</dbReference>
<dbReference type="SUPFAM" id="SSF55729">
    <property type="entry name" value="Acyl-CoA N-acyltransferases (Nat)"/>
    <property type="match status" value="1"/>
</dbReference>
<evidence type="ECO:0000313" key="13">
    <source>
        <dbReference type="Proteomes" id="UP000887565"/>
    </source>
</evidence>
<comment type="catalytic activity">
    <reaction evidence="6">
        <text>N-terminal L-methionyl-L-phenylalanyl-[protein] + acetyl-CoA = N-terminal N(alpha)-acetyl-L-methionyl-L-phenylalanyl-[protein] + CoA + H(+)</text>
        <dbReference type="Rhea" id="RHEA:50528"/>
        <dbReference type="Rhea" id="RHEA-COMP:12715"/>
        <dbReference type="Rhea" id="RHEA-COMP:12716"/>
        <dbReference type="ChEBI" id="CHEBI:15378"/>
        <dbReference type="ChEBI" id="CHEBI:57287"/>
        <dbReference type="ChEBI" id="CHEBI:57288"/>
        <dbReference type="ChEBI" id="CHEBI:133382"/>
        <dbReference type="ChEBI" id="CHEBI:133383"/>
        <dbReference type="EC" id="2.3.1.258"/>
    </reaction>
</comment>
<evidence type="ECO:0000256" key="11">
    <source>
        <dbReference type="ARBA" id="ARBA00049454"/>
    </source>
</evidence>
<evidence type="ECO:0000256" key="4">
    <source>
        <dbReference type="ARBA" id="ARBA00048251"/>
    </source>
</evidence>
<protein>
    <recommendedName>
        <fullName evidence="3">N-terminal methionine N(alpha)-acetyltransferase NatE</fullName>
        <ecNumber evidence="3">2.3.1.258</ecNumber>
    </recommendedName>
</protein>
<name>A0A915IAB0_ROMCU</name>
<proteinExistence type="predicted"/>
<comment type="catalytic activity">
    <reaction evidence="10">
        <text>N-terminal L-methionyl-L-leucyl-[protein] + acetyl-CoA = N-terminal N(alpha)-acetyl-L-methionyl-L-leucyl-[protein] + CoA + H(+)</text>
        <dbReference type="Rhea" id="RHEA:50520"/>
        <dbReference type="Rhea" id="RHEA-COMP:12711"/>
        <dbReference type="Rhea" id="RHEA-COMP:12712"/>
        <dbReference type="ChEBI" id="CHEBI:15378"/>
        <dbReference type="ChEBI" id="CHEBI:57287"/>
        <dbReference type="ChEBI" id="CHEBI:57288"/>
        <dbReference type="ChEBI" id="CHEBI:133377"/>
        <dbReference type="ChEBI" id="CHEBI:133378"/>
        <dbReference type="EC" id="2.3.1.258"/>
    </reaction>
</comment>
<evidence type="ECO:0000259" key="12">
    <source>
        <dbReference type="PROSITE" id="PS51186"/>
    </source>
</evidence>
<keyword evidence="13" id="KW-1185">Reference proteome</keyword>
<evidence type="ECO:0000256" key="1">
    <source>
        <dbReference type="ARBA" id="ARBA00022679"/>
    </source>
</evidence>
<dbReference type="InterPro" id="IPR016181">
    <property type="entry name" value="Acyl_CoA_acyltransferase"/>
</dbReference>
<dbReference type="PANTHER" id="PTHR42919:SF8">
    <property type="entry name" value="N-ALPHA-ACETYLTRANSFERASE 50"/>
    <property type="match status" value="1"/>
</dbReference>
<comment type="catalytic activity">
    <reaction evidence="8">
        <text>N-terminal L-methionyl-L-valyl-[protein] + acetyl-CoA = N-terminal N(alpha)-acetyl-L-methionyl-L-valyl-[protein] + CoA + H(+)</text>
        <dbReference type="Rhea" id="RHEA:50572"/>
        <dbReference type="Rhea" id="RHEA-COMP:12730"/>
        <dbReference type="Rhea" id="RHEA-COMP:12731"/>
        <dbReference type="ChEBI" id="CHEBI:15378"/>
        <dbReference type="ChEBI" id="CHEBI:57287"/>
        <dbReference type="ChEBI" id="CHEBI:57288"/>
        <dbReference type="ChEBI" id="CHEBI:133402"/>
        <dbReference type="ChEBI" id="CHEBI:133403"/>
        <dbReference type="EC" id="2.3.1.258"/>
    </reaction>
</comment>
<comment type="catalytic activity">
    <reaction evidence="11">
        <text>N-terminal L-methionyl-L-threonyl-[protein] + acetyl-CoA = N-terminal N(alpha)-acetyl-L-methionyl-L-threonyl-[protein] + CoA + H(+)</text>
        <dbReference type="Rhea" id="RHEA:50576"/>
        <dbReference type="Rhea" id="RHEA-COMP:12732"/>
        <dbReference type="Rhea" id="RHEA-COMP:12733"/>
        <dbReference type="ChEBI" id="CHEBI:15378"/>
        <dbReference type="ChEBI" id="CHEBI:57287"/>
        <dbReference type="ChEBI" id="CHEBI:57288"/>
        <dbReference type="ChEBI" id="CHEBI:133404"/>
        <dbReference type="ChEBI" id="CHEBI:133405"/>
        <dbReference type="EC" id="2.3.1.258"/>
    </reaction>
</comment>
<comment type="catalytic activity">
    <reaction evidence="4">
        <text>N-terminal L-methionyl-L-seryl-[protein] + acetyl-CoA = N-terminal N(alpha)-acetyl-L-methionyl-L-seryl-[protein] + CoA + H(+)</text>
        <dbReference type="Rhea" id="RHEA:50568"/>
        <dbReference type="Rhea" id="RHEA-COMP:12728"/>
        <dbReference type="Rhea" id="RHEA-COMP:12729"/>
        <dbReference type="ChEBI" id="CHEBI:15378"/>
        <dbReference type="ChEBI" id="CHEBI:57287"/>
        <dbReference type="ChEBI" id="CHEBI:57288"/>
        <dbReference type="ChEBI" id="CHEBI:133400"/>
        <dbReference type="ChEBI" id="CHEBI:133401"/>
        <dbReference type="EC" id="2.3.1.258"/>
    </reaction>
</comment>
<evidence type="ECO:0000256" key="3">
    <source>
        <dbReference type="ARBA" id="ARBA00039121"/>
    </source>
</evidence>
<feature type="domain" description="N-acetyltransferase" evidence="12">
    <location>
        <begin position="1"/>
        <end position="65"/>
    </location>
</feature>
<dbReference type="EC" id="2.3.1.258" evidence="3"/>
<dbReference type="WBParaSite" id="nRc.2.0.1.t10807-RA">
    <property type="protein sequence ID" value="nRc.2.0.1.t10807-RA"/>
    <property type="gene ID" value="nRc.2.0.1.g10807"/>
</dbReference>
<evidence type="ECO:0000256" key="9">
    <source>
        <dbReference type="ARBA" id="ARBA00049002"/>
    </source>
</evidence>
<accession>A0A915IAB0</accession>